<gene>
    <name evidence="1" type="ORF">MYCIT1_LOCUS17382</name>
</gene>
<proteinExistence type="predicted"/>
<organism evidence="1 2">
    <name type="scientific">Mycena citricolor</name>
    <dbReference type="NCBI Taxonomy" id="2018698"/>
    <lineage>
        <taxon>Eukaryota</taxon>
        <taxon>Fungi</taxon>
        <taxon>Dikarya</taxon>
        <taxon>Basidiomycota</taxon>
        <taxon>Agaricomycotina</taxon>
        <taxon>Agaricomycetes</taxon>
        <taxon>Agaricomycetidae</taxon>
        <taxon>Agaricales</taxon>
        <taxon>Marasmiineae</taxon>
        <taxon>Mycenaceae</taxon>
        <taxon>Mycena</taxon>
    </lineage>
</organism>
<accession>A0AAD2H9Q5</accession>
<dbReference type="AlphaFoldDB" id="A0AAD2H9Q5"/>
<dbReference type="EMBL" id="CAVNYO010000180">
    <property type="protein sequence ID" value="CAK5271941.1"/>
    <property type="molecule type" value="Genomic_DNA"/>
</dbReference>
<evidence type="ECO:0000313" key="2">
    <source>
        <dbReference type="Proteomes" id="UP001295794"/>
    </source>
</evidence>
<dbReference type="Proteomes" id="UP001295794">
    <property type="component" value="Unassembled WGS sequence"/>
</dbReference>
<comment type="caution">
    <text evidence="1">The sequence shown here is derived from an EMBL/GenBank/DDBJ whole genome shotgun (WGS) entry which is preliminary data.</text>
</comment>
<evidence type="ECO:0000313" key="1">
    <source>
        <dbReference type="EMBL" id="CAK5271941.1"/>
    </source>
</evidence>
<keyword evidence="2" id="KW-1185">Reference proteome</keyword>
<protein>
    <recommendedName>
        <fullName evidence="3">Alpha-type protein kinase domain-containing protein</fullName>
    </recommendedName>
</protein>
<sequence>MKHMIRSQDALSLKCYDPKIEYQHTVTEANLLYWVICIFQFMHLFIETTLQQLGSSPAHLTIPDICLVDRAVALVHNDVASGATVRSALSLRCSFLIAELIDELFVKFVNNRSAKPCLAANHPLFLIAEFLCFTQHVQYKKLGKLVFLSDYQGPDLLMISAASYSLFHSRIRHTPD</sequence>
<evidence type="ECO:0008006" key="3">
    <source>
        <dbReference type="Google" id="ProtNLM"/>
    </source>
</evidence>
<reference evidence="1" key="1">
    <citation type="submission" date="2023-11" db="EMBL/GenBank/DDBJ databases">
        <authorList>
            <person name="De Vega J J."/>
            <person name="De Vega J J."/>
        </authorList>
    </citation>
    <scope>NUCLEOTIDE SEQUENCE</scope>
</reference>
<name>A0AAD2H9Q5_9AGAR</name>